<feature type="domain" description="PNPLA" evidence="5">
    <location>
        <begin position="11"/>
        <end position="205"/>
    </location>
</feature>
<feature type="short sequence motif" description="DGA/G" evidence="4">
    <location>
        <begin position="192"/>
        <end position="194"/>
    </location>
</feature>
<dbReference type="InterPro" id="IPR050301">
    <property type="entry name" value="NTE"/>
</dbReference>
<evidence type="ECO:0000259" key="5">
    <source>
        <dbReference type="PROSITE" id="PS51635"/>
    </source>
</evidence>
<evidence type="ECO:0000313" key="6">
    <source>
        <dbReference type="EMBL" id="KAA1190006.1"/>
    </source>
</evidence>
<organism evidence="6 7">
    <name type="scientific">Pseudohalioglobus sediminis</name>
    <dbReference type="NCBI Taxonomy" id="2606449"/>
    <lineage>
        <taxon>Bacteria</taxon>
        <taxon>Pseudomonadati</taxon>
        <taxon>Pseudomonadota</taxon>
        <taxon>Gammaproteobacteria</taxon>
        <taxon>Cellvibrionales</taxon>
        <taxon>Halieaceae</taxon>
        <taxon>Pseudohalioglobus</taxon>
    </lineage>
</organism>
<dbReference type="EMBL" id="VTUX01000006">
    <property type="protein sequence ID" value="KAA1190006.1"/>
    <property type="molecule type" value="Genomic_DNA"/>
</dbReference>
<dbReference type="Gene3D" id="3.40.1090.10">
    <property type="entry name" value="Cytosolic phospholipase A2 catalytic domain"/>
    <property type="match status" value="2"/>
</dbReference>
<dbReference type="RefSeq" id="WP_149611906.1">
    <property type="nucleotide sequence ID" value="NZ_VTUX01000006.1"/>
</dbReference>
<evidence type="ECO:0000256" key="2">
    <source>
        <dbReference type="ARBA" id="ARBA00022963"/>
    </source>
</evidence>
<gene>
    <name evidence="6" type="ORF">F0M18_13115</name>
</gene>
<protein>
    <submittedName>
        <fullName evidence="6">Patatin-like phospholipase family protein</fullName>
    </submittedName>
</protein>
<comment type="caution">
    <text evidence="6">The sequence shown here is derived from an EMBL/GenBank/DDBJ whole genome shotgun (WGS) entry which is preliminary data.</text>
</comment>
<proteinExistence type="predicted"/>
<evidence type="ECO:0000256" key="1">
    <source>
        <dbReference type="ARBA" id="ARBA00022801"/>
    </source>
</evidence>
<evidence type="ECO:0000256" key="4">
    <source>
        <dbReference type="PROSITE-ProRule" id="PRU01161"/>
    </source>
</evidence>
<accession>A0A5B0WSW6</accession>
<feature type="short sequence motif" description="GXGXXG" evidence="4">
    <location>
        <begin position="15"/>
        <end position="20"/>
    </location>
</feature>
<name>A0A5B0WSW6_9GAMM</name>
<keyword evidence="7" id="KW-1185">Reference proteome</keyword>
<dbReference type="PANTHER" id="PTHR14226">
    <property type="entry name" value="NEUROPATHY TARGET ESTERASE/SWISS CHEESE D.MELANOGASTER"/>
    <property type="match status" value="1"/>
</dbReference>
<dbReference type="Proteomes" id="UP000323708">
    <property type="component" value="Unassembled WGS sequence"/>
</dbReference>
<reference evidence="6 7" key="1">
    <citation type="submission" date="2019-09" db="EMBL/GenBank/DDBJ databases">
        <authorList>
            <person name="Chen X.-Y."/>
        </authorList>
    </citation>
    <scope>NUCLEOTIDE SEQUENCE [LARGE SCALE GENOMIC DNA]</scope>
    <source>
        <strain evidence="6 7">NY5</strain>
    </source>
</reference>
<dbReference type="PROSITE" id="PS51635">
    <property type="entry name" value="PNPLA"/>
    <property type="match status" value="1"/>
</dbReference>
<evidence type="ECO:0000256" key="3">
    <source>
        <dbReference type="ARBA" id="ARBA00023098"/>
    </source>
</evidence>
<feature type="active site" description="Nucleophile" evidence="4">
    <location>
        <position position="48"/>
    </location>
</feature>
<dbReference type="GO" id="GO:0016042">
    <property type="term" value="P:lipid catabolic process"/>
    <property type="evidence" value="ECO:0007669"/>
    <property type="project" value="UniProtKB-UniRule"/>
</dbReference>
<sequence>MTDDKPGSASLVLGGGGVAGIAWMTGVLHGLQQAGVEVAGFERVIGTSAGAAVAAQLHSGLPLAQLFQRQVDPAQQVAELVPTISKFRLLLRLLPALLARKDPQRFRQRVGAAALKASSVDPAARYRVIEQRLPAREWPAVQLDIVVVDAASGDMVVFNRDAGVSLTDAVAASCAVPGIWPPVRINDTDYIDGGLRSATNADLAAGAASVVVLAPMGYQSFLNTGSHLREEVAGLEAAGTRVLVIVPDQQAKQAIGANPLDPATRAPAAQAGQQQAAMIAGEVARFLGAPAQ</sequence>
<keyword evidence="1 4" id="KW-0378">Hydrolase</keyword>
<dbReference type="AlphaFoldDB" id="A0A5B0WSW6"/>
<dbReference type="PANTHER" id="PTHR14226:SF57">
    <property type="entry name" value="BLR7027 PROTEIN"/>
    <property type="match status" value="1"/>
</dbReference>
<dbReference type="GO" id="GO:0016787">
    <property type="term" value="F:hydrolase activity"/>
    <property type="evidence" value="ECO:0007669"/>
    <property type="project" value="UniProtKB-UniRule"/>
</dbReference>
<keyword evidence="3 4" id="KW-0443">Lipid metabolism</keyword>
<keyword evidence="2 4" id="KW-0442">Lipid degradation</keyword>
<dbReference type="Pfam" id="PF01734">
    <property type="entry name" value="Patatin"/>
    <property type="match status" value="1"/>
</dbReference>
<dbReference type="InterPro" id="IPR016035">
    <property type="entry name" value="Acyl_Trfase/lysoPLipase"/>
</dbReference>
<feature type="active site" description="Proton acceptor" evidence="4">
    <location>
        <position position="192"/>
    </location>
</feature>
<dbReference type="InterPro" id="IPR002641">
    <property type="entry name" value="PNPLA_dom"/>
</dbReference>
<evidence type="ECO:0000313" key="7">
    <source>
        <dbReference type="Proteomes" id="UP000323708"/>
    </source>
</evidence>
<dbReference type="SUPFAM" id="SSF52151">
    <property type="entry name" value="FabD/lysophospholipase-like"/>
    <property type="match status" value="1"/>
</dbReference>
<feature type="short sequence motif" description="GXSXG" evidence="4">
    <location>
        <begin position="46"/>
        <end position="50"/>
    </location>
</feature>